<dbReference type="AlphaFoldDB" id="A0A2T4TXQ0"/>
<comment type="caution">
    <text evidence="3">The sequence shown here is derived from an EMBL/GenBank/DDBJ whole genome shotgun (WGS) entry which is preliminary data.</text>
</comment>
<sequence>MSITKSTAVSKLKATLSACLAQVKAGEEIIVTERGKPIAKLIPFSPDHSLLPSHLIEMVRAGLIRIGSLHLPDGFRDMPRPADPQGAGITAVLEERAEGR</sequence>
<evidence type="ECO:0000313" key="3">
    <source>
        <dbReference type="EMBL" id="PTL35888.1"/>
    </source>
</evidence>
<dbReference type="InterPro" id="IPR051416">
    <property type="entry name" value="phD-YefM_TA_antitoxins"/>
</dbReference>
<dbReference type="PANTHER" id="PTHR35377">
    <property type="entry name" value="ANTITOXIN VAPB49-RELATED-RELATED"/>
    <property type="match status" value="1"/>
</dbReference>
<accession>A0A2T4TXQ0</accession>
<dbReference type="InterPro" id="IPR006442">
    <property type="entry name" value="Antitoxin_Phd/YefM"/>
</dbReference>
<dbReference type="Pfam" id="PF02604">
    <property type="entry name" value="PhdYeFM_antitox"/>
    <property type="match status" value="1"/>
</dbReference>
<dbReference type="NCBIfam" id="TIGR01552">
    <property type="entry name" value="phd_fam"/>
    <property type="match status" value="1"/>
</dbReference>
<reference evidence="4" key="2">
    <citation type="journal article" date="2018" name="Environ. Microbiol.">
        <title>Bloom of a denitrifying methanotroph, 'Candidatus Methylomirabilis limnetica', in a deep stratified lake.</title>
        <authorList>
            <person name="Graf J.S."/>
            <person name="Mayr M.J."/>
            <person name="Marchant H.K."/>
            <person name="Tienken D."/>
            <person name="Hach P.F."/>
            <person name="Brand A."/>
            <person name="Schubert C.J."/>
            <person name="Kuypers M.M."/>
            <person name="Milucka J."/>
        </authorList>
    </citation>
    <scope>NUCLEOTIDE SEQUENCE [LARGE SCALE GENOMIC DNA]</scope>
    <source>
        <strain evidence="4">Zug</strain>
    </source>
</reference>
<evidence type="ECO:0000256" key="1">
    <source>
        <dbReference type="ARBA" id="ARBA00009981"/>
    </source>
</evidence>
<name>A0A2T4TXQ0_9BACT</name>
<protein>
    <recommendedName>
        <fullName evidence="2">Antitoxin</fullName>
    </recommendedName>
</protein>
<dbReference type="SUPFAM" id="SSF143120">
    <property type="entry name" value="YefM-like"/>
    <property type="match status" value="1"/>
</dbReference>
<comment type="function">
    <text evidence="2">Antitoxin component of a type II toxin-antitoxin (TA) system.</text>
</comment>
<keyword evidence="4" id="KW-1185">Reference proteome</keyword>
<gene>
    <name evidence="3" type="ORF">CLG94_09055</name>
</gene>
<dbReference type="InterPro" id="IPR036165">
    <property type="entry name" value="YefM-like_sf"/>
</dbReference>
<dbReference type="Gene3D" id="3.40.1620.10">
    <property type="entry name" value="YefM-like domain"/>
    <property type="match status" value="1"/>
</dbReference>
<proteinExistence type="inferred from homology"/>
<organism evidence="3 4">
    <name type="scientific">Candidatus Methylomirabilis limnetica</name>
    <dbReference type="NCBI Taxonomy" id="2033718"/>
    <lineage>
        <taxon>Bacteria</taxon>
        <taxon>Candidatus Methylomirabilota</taxon>
        <taxon>Candidatus Methylomirabilia</taxon>
        <taxon>Candidatus Methylomirabilales</taxon>
        <taxon>Candidatus Methylomirabilaceae</taxon>
        <taxon>Candidatus Methylomirabilis</taxon>
    </lineage>
</organism>
<dbReference type="RefSeq" id="WP_107562794.1">
    <property type="nucleotide sequence ID" value="NZ_NVQC01000022.1"/>
</dbReference>
<evidence type="ECO:0000313" key="4">
    <source>
        <dbReference type="Proteomes" id="UP000241436"/>
    </source>
</evidence>
<evidence type="ECO:0000256" key="2">
    <source>
        <dbReference type="RuleBase" id="RU362080"/>
    </source>
</evidence>
<dbReference type="Proteomes" id="UP000241436">
    <property type="component" value="Unassembled WGS sequence"/>
</dbReference>
<dbReference type="OrthoDB" id="557859at2"/>
<dbReference type="EMBL" id="NVQC01000022">
    <property type="protein sequence ID" value="PTL35888.1"/>
    <property type="molecule type" value="Genomic_DNA"/>
</dbReference>
<reference evidence="3 4" key="1">
    <citation type="submission" date="2017-09" db="EMBL/GenBank/DDBJ databases">
        <title>Bloom of a denitrifying methanotroph, Candidatus Methylomirabilis limnetica, in a deep stratified lake.</title>
        <authorList>
            <person name="Graf J.S."/>
            <person name="Marchant H.K."/>
            <person name="Tienken D."/>
            <person name="Hach P.F."/>
            <person name="Brand A."/>
            <person name="Schubert C.J."/>
            <person name="Kuypers M.M."/>
            <person name="Milucka J."/>
        </authorList>
    </citation>
    <scope>NUCLEOTIDE SEQUENCE [LARGE SCALE GENOMIC DNA]</scope>
    <source>
        <strain evidence="3 4">Zug</strain>
    </source>
</reference>
<comment type="similarity">
    <text evidence="1 2">Belongs to the phD/YefM antitoxin family.</text>
</comment>